<feature type="transmembrane region" description="Helical" evidence="1">
    <location>
        <begin position="146"/>
        <end position="170"/>
    </location>
</feature>
<sequence>MSVPEILYSIANELYEVLESLYSRPRKKLNVVIAIVVFILLVSSSLYGDVFSKLAILSTSFTVMLLIGRNLRDSIHIYIDLLVFLILIALPAIVVNYILFNDIVAIALSLLHILLNAITISTVSIMLIMAIGIDGVSKTLFKISRFFGYLFTITFLLLPKVIIHITSLILARTSRTLKLNRLNLLKILVACLGDTVFHGIELSQQMVLAIESRTIVDNIDRGRSATRSRLSVLDYILLLLSISIAIAVYSKWI</sequence>
<keyword evidence="1" id="KW-1133">Transmembrane helix</keyword>
<dbReference type="EMBL" id="DTAU01000063">
    <property type="protein sequence ID" value="HFQ78752.1"/>
    <property type="molecule type" value="Genomic_DNA"/>
</dbReference>
<keyword evidence="1" id="KW-0472">Membrane</keyword>
<feature type="transmembrane region" description="Helical" evidence="1">
    <location>
        <begin position="232"/>
        <end position="250"/>
    </location>
</feature>
<keyword evidence="1" id="KW-0812">Transmembrane</keyword>
<dbReference type="AlphaFoldDB" id="A0A832AA86"/>
<gene>
    <name evidence="2" type="ORF">ENT99_03495</name>
</gene>
<name>A0A832AA86_9CREN</name>
<feature type="transmembrane region" description="Helical" evidence="1">
    <location>
        <begin position="106"/>
        <end position="134"/>
    </location>
</feature>
<organism evidence="2">
    <name type="scientific">Ignisphaera aggregans</name>
    <dbReference type="NCBI Taxonomy" id="334771"/>
    <lineage>
        <taxon>Archaea</taxon>
        <taxon>Thermoproteota</taxon>
        <taxon>Thermoprotei</taxon>
        <taxon>Desulfurococcales</taxon>
        <taxon>Desulfurococcaceae</taxon>
        <taxon>Ignisphaera</taxon>
    </lineage>
</organism>
<feature type="transmembrane region" description="Helical" evidence="1">
    <location>
        <begin position="78"/>
        <end position="100"/>
    </location>
</feature>
<protein>
    <submittedName>
        <fullName evidence="2">Uncharacterized protein</fullName>
    </submittedName>
</protein>
<comment type="caution">
    <text evidence="2">The sequence shown here is derived from an EMBL/GenBank/DDBJ whole genome shotgun (WGS) entry which is preliminary data.</text>
</comment>
<feature type="transmembrane region" description="Helical" evidence="1">
    <location>
        <begin position="29"/>
        <end position="48"/>
    </location>
</feature>
<accession>A0A832AA86</accession>
<proteinExistence type="predicted"/>
<reference evidence="2" key="1">
    <citation type="journal article" date="2020" name="mSystems">
        <title>Genome- and Community-Level Interaction Insights into Carbon Utilization and Element Cycling Functions of Hydrothermarchaeota in Hydrothermal Sediment.</title>
        <authorList>
            <person name="Zhou Z."/>
            <person name="Liu Y."/>
            <person name="Xu W."/>
            <person name="Pan J."/>
            <person name="Luo Z.H."/>
            <person name="Li M."/>
        </authorList>
    </citation>
    <scope>NUCLEOTIDE SEQUENCE</scope>
    <source>
        <strain evidence="2">SpSt-629</strain>
    </source>
</reference>
<evidence type="ECO:0000256" key="1">
    <source>
        <dbReference type="SAM" id="Phobius"/>
    </source>
</evidence>
<evidence type="ECO:0000313" key="2">
    <source>
        <dbReference type="EMBL" id="HFQ78752.1"/>
    </source>
</evidence>